<evidence type="ECO:0000256" key="6">
    <source>
        <dbReference type="SAM" id="Phobius"/>
    </source>
</evidence>
<feature type="transmembrane region" description="Helical" evidence="6">
    <location>
        <begin position="73"/>
        <end position="93"/>
    </location>
</feature>
<evidence type="ECO:0000313" key="8">
    <source>
        <dbReference type="EMBL" id="KJD35667.1"/>
    </source>
</evidence>
<dbReference type="OrthoDB" id="1454576at2"/>
<dbReference type="RefSeq" id="WP_044632401.1">
    <property type="nucleotide sequence ID" value="NZ_JTDW01000005.1"/>
</dbReference>
<dbReference type="PROSITE" id="PS50005">
    <property type="entry name" value="TPR"/>
    <property type="match status" value="1"/>
</dbReference>
<keyword evidence="4 6" id="KW-0472">Membrane</keyword>
<dbReference type="GO" id="GO:0016020">
    <property type="term" value="C:membrane"/>
    <property type="evidence" value="ECO:0007669"/>
    <property type="project" value="UniProtKB-SubCell"/>
</dbReference>
<dbReference type="InterPro" id="IPR019734">
    <property type="entry name" value="TPR_rpt"/>
</dbReference>
<feature type="transmembrane region" description="Helical" evidence="6">
    <location>
        <begin position="99"/>
        <end position="116"/>
    </location>
</feature>
<dbReference type="EMBL" id="JTDW01000005">
    <property type="protein sequence ID" value="KJD35667.1"/>
    <property type="molecule type" value="Genomic_DNA"/>
</dbReference>
<dbReference type="Gene3D" id="1.25.40.10">
    <property type="entry name" value="Tetratricopeptide repeat domain"/>
    <property type="match status" value="1"/>
</dbReference>
<keyword evidence="2 6" id="KW-0812">Transmembrane</keyword>
<comment type="caution">
    <text evidence="8">The sequence shown here is derived from an EMBL/GenBank/DDBJ whole genome shotgun (WGS) entry which is preliminary data.</text>
</comment>
<dbReference type="InterPro" id="IPR051533">
    <property type="entry name" value="WaaL-like"/>
</dbReference>
<keyword evidence="9" id="KW-1185">Reference proteome</keyword>
<feature type="repeat" description="TPR" evidence="5">
    <location>
        <begin position="540"/>
        <end position="573"/>
    </location>
</feature>
<dbReference type="AlphaFoldDB" id="A0A0D7WD46"/>
<dbReference type="Pfam" id="PF04932">
    <property type="entry name" value="Wzy_C"/>
    <property type="match status" value="1"/>
</dbReference>
<organism evidence="8 9">
    <name type="scientific">Neotamlana sedimentorum</name>
    <dbReference type="NCBI Taxonomy" id="1435349"/>
    <lineage>
        <taxon>Bacteria</taxon>
        <taxon>Pseudomonadati</taxon>
        <taxon>Bacteroidota</taxon>
        <taxon>Flavobacteriia</taxon>
        <taxon>Flavobacteriales</taxon>
        <taxon>Flavobacteriaceae</taxon>
        <taxon>Neotamlana</taxon>
    </lineage>
</organism>
<evidence type="ECO:0000256" key="4">
    <source>
        <dbReference type="ARBA" id="ARBA00023136"/>
    </source>
</evidence>
<dbReference type="STRING" id="1435349.PW52_07940"/>
<comment type="subcellular location">
    <subcellularLocation>
        <location evidence="1">Membrane</location>
        <topology evidence="1">Multi-pass membrane protein</topology>
    </subcellularLocation>
</comment>
<sequence length="641" mass="72869">MDLFKNYSLFYKGVLFALFLLFLFIPSVDYADYNNSTITSKTIFFLYALIITLGFCMLQMISDNSKLLVFKVSRLDVLLTLLLIFVSVNRYFFQPNYGFSIRYIELLGLSVLYVILRRLYFNSFVWLLLAITLSGIIQAGYGSLQLLDFYRSNHNGFKITGSFFNPGPYAGFLAAVWSIALGTYLFKEFILKQTLLLENKSSPFGKTGIRYVLEYVPLIGIVSIALVLPATQSRASWLAVLISSAILLEFRYRVLKNILNKTTVLKKRLLIAILFIILGLGLFGIYHIKKGSSDGRLFIWKITTKMIKDHPFFGVGFDRFKAHYMNYQAHYFAENGDTPEVLVADGVYYAFNAFIQFVSENGLIGLGLLVIVLYSLYRTVTTKKNKNLLIVVKTSLLTVSVFGLFSYPMTILPIKIILVCLVAMAANLDSKKITLLKQTKTNFELSPIKYLVIIIIGLSIVKATDLVIKLHAGFKVWDYAIRSYDYRDYESAINGFKEVYPLFKNDGDFLMDYGKALSYYGQDLEAVSIVQRAKTHININGLEITLGDSYKNLKQYKKAEQAYRHAANMIPARFYPLYLLIKLYEESGQNKKALATAKAILNKDIKIPSTAVNQIRLNTKTIIDKIQLNENTKKSPLGLKI</sequence>
<dbReference type="Proteomes" id="UP000032578">
    <property type="component" value="Unassembled WGS sequence"/>
</dbReference>
<dbReference type="InterPro" id="IPR011990">
    <property type="entry name" value="TPR-like_helical_dom_sf"/>
</dbReference>
<dbReference type="SUPFAM" id="SSF48452">
    <property type="entry name" value="TPR-like"/>
    <property type="match status" value="1"/>
</dbReference>
<feature type="transmembrane region" description="Helical" evidence="6">
    <location>
        <begin position="167"/>
        <end position="186"/>
    </location>
</feature>
<dbReference type="InterPro" id="IPR007016">
    <property type="entry name" value="O-antigen_ligase-rel_domated"/>
</dbReference>
<feature type="transmembrane region" description="Helical" evidence="6">
    <location>
        <begin position="270"/>
        <end position="288"/>
    </location>
</feature>
<feature type="transmembrane region" description="Helical" evidence="6">
    <location>
        <begin position="388"/>
        <end position="405"/>
    </location>
</feature>
<keyword evidence="3 6" id="KW-1133">Transmembrane helix</keyword>
<proteinExistence type="predicted"/>
<protein>
    <recommendedName>
        <fullName evidence="7">O-antigen ligase-related domain-containing protein</fullName>
    </recommendedName>
</protein>
<evidence type="ECO:0000313" key="9">
    <source>
        <dbReference type="Proteomes" id="UP000032578"/>
    </source>
</evidence>
<evidence type="ECO:0000256" key="3">
    <source>
        <dbReference type="ARBA" id="ARBA00022989"/>
    </source>
</evidence>
<evidence type="ECO:0000256" key="2">
    <source>
        <dbReference type="ARBA" id="ARBA00022692"/>
    </source>
</evidence>
<keyword evidence="5" id="KW-0802">TPR repeat</keyword>
<accession>A0A0D7WD46</accession>
<reference evidence="8 9" key="1">
    <citation type="submission" date="2014-11" db="EMBL/GenBank/DDBJ databases">
        <title>Tamlana sedimentorum sp. nov., isolated from shallow sand sediments of the Sea of Japan.</title>
        <authorList>
            <person name="Romanenko L.A."/>
        </authorList>
    </citation>
    <scope>NUCLEOTIDE SEQUENCE [LARGE SCALE GENOMIC DNA]</scope>
    <source>
        <strain evidence="8 9">JCM 19808</strain>
    </source>
</reference>
<feature type="domain" description="O-antigen ligase-related" evidence="7">
    <location>
        <begin position="220"/>
        <end position="369"/>
    </location>
</feature>
<dbReference type="PANTHER" id="PTHR37422:SF13">
    <property type="entry name" value="LIPOPOLYSACCHARIDE BIOSYNTHESIS PROTEIN PA4999-RELATED"/>
    <property type="match status" value="1"/>
</dbReference>
<dbReference type="PATRIC" id="fig|1435349.4.peg.2575"/>
<name>A0A0D7WD46_9FLAO</name>
<evidence type="ECO:0000256" key="5">
    <source>
        <dbReference type="PROSITE-ProRule" id="PRU00339"/>
    </source>
</evidence>
<feature type="transmembrane region" description="Helical" evidence="6">
    <location>
        <begin position="123"/>
        <end position="147"/>
    </location>
</feature>
<gene>
    <name evidence="8" type="ORF">PW52_07940</name>
</gene>
<feature type="transmembrane region" description="Helical" evidence="6">
    <location>
        <begin position="207"/>
        <end position="228"/>
    </location>
</feature>
<feature type="transmembrane region" description="Helical" evidence="6">
    <location>
        <begin position="353"/>
        <end position="376"/>
    </location>
</feature>
<dbReference type="PANTHER" id="PTHR37422">
    <property type="entry name" value="TEICHURONIC ACID BIOSYNTHESIS PROTEIN TUAE"/>
    <property type="match status" value="1"/>
</dbReference>
<evidence type="ECO:0000259" key="7">
    <source>
        <dbReference type="Pfam" id="PF04932"/>
    </source>
</evidence>
<feature type="transmembrane region" description="Helical" evidence="6">
    <location>
        <begin position="41"/>
        <end position="61"/>
    </location>
</feature>
<evidence type="ECO:0000256" key="1">
    <source>
        <dbReference type="ARBA" id="ARBA00004141"/>
    </source>
</evidence>
<feature type="transmembrane region" description="Helical" evidence="6">
    <location>
        <begin position="234"/>
        <end position="250"/>
    </location>
</feature>